<evidence type="ECO:0000313" key="6">
    <source>
        <dbReference type="Proteomes" id="UP000027180"/>
    </source>
</evidence>
<dbReference type="Gene3D" id="3.40.190.10">
    <property type="entry name" value="Periplasmic binding protein-like II"/>
    <property type="match status" value="2"/>
</dbReference>
<dbReference type="GO" id="GO:0042597">
    <property type="term" value="C:periplasmic space"/>
    <property type="evidence" value="ECO:0007669"/>
    <property type="project" value="UniProtKB-SubCell"/>
</dbReference>
<feature type="signal peptide" evidence="3">
    <location>
        <begin position="1"/>
        <end position="26"/>
    </location>
</feature>
<comment type="subcellular location">
    <subcellularLocation>
        <location evidence="1">Periplasm</location>
    </subcellularLocation>
</comment>
<dbReference type="HOGENOM" id="CLU_019602_18_5_5"/>
<evidence type="ECO:0000313" key="5">
    <source>
        <dbReference type="EMBL" id="AIC29978.1"/>
    </source>
</evidence>
<sequence>MKKVMTTAVAASLAIAASALSSVAYAGEVLDRVLGSKTLTVAVGTDWGPISHLDEKHELVGYDVDISKEIAKSLGVEVKFVTPGWDVMAAGKWAGRWDIAMGQMIPTKARAEIFDFPSLYIWGPNVAVVNKASKATKLADLDGKVIGVSSGTGAEGYANHNFLPAWENAKPVEYQFKAGEVKTYTSTNIAFDDLRLGDGVRIDAVLTDDTIARDSIKAGYPLRILEPAIFSSPGAIAILPGDKEFHDKIAQAMKELKDNGMLSKLSMKWYGQDYTVEK</sequence>
<organism evidence="5 6">
    <name type="scientific">Rhizobium etli bv. mimosae str. IE4771</name>
    <dbReference type="NCBI Taxonomy" id="1432050"/>
    <lineage>
        <taxon>Bacteria</taxon>
        <taxon>Pseudomonadati</taxon>
        <taxon>Pseudomonadota</taxon>
        <taxon>Alphaproteobacteria</taxon>
        <taxon>Hyphomicrobiales</taxon>
        <taxon>Rhizobiaceae</taxon>
        <taxon>Rhizobium/Agrobacterium group</taxon>
        <taxon>Rhizobium</taxon>
    </lineage>
</organism>
<dbReference type="RefSeq" id="WP_040140497.1">
    <property type="nucleotide sequence ID" value="NZ_CP006988.1"/>
</dbReference>
<feature type="domain" description="Solute-binding protein family 3/N-terminal" evidence="4">
    <location>
        <begin position="38"/>
        <end position="273"/>
    </location>
</feature>
<evidence type="ECO:0000259" key="4">
    <source>
        <dbReference type="SMART" id="SM00062"/>
    </source>
</evidence>
<dbReference type="OrthoDB" id="7248418at2"/>
<dbReference type="SUPFAM" id="SSF53850">
    <property type="entry name" value="Periplasmic binding protein-like II"/>
    <property type="match status" value="1"/>
</dbReference>
<reference evidence="5 6" key="1">
    <citation type="submission" date="2013-12" db="EMBL/GenBank/DDBJ databases">
        <title>Complete genome sequence of Rhizobium etli bv. mimosae IE4771.</title>
        <authorList>
            <person name="Bustos P."/>
            <person name="Santamaria R.I."/>
            <person name="Lozano L."/>
            <person name="Ormeno-Orrillo E."/>
            <person name="Rogel M.A."/>
            <person name="Romero D."/>
            <person name="Cevallos M.A."/>
            <person name="Martinez-Romero E."/>
            <person name="Gonzalez V."/>
        </authorList>
    </citation>
    <scope>NUCLEOTIDE SEQUENCE [LARGE SCALE GENOMIC DNA]</scope>
    <source>
        <strain evidence="5 6">IE4771</strain>
        <plasmid evidence="6">Plasmid pRetIE4771b</plasmid>
    </source>
</reference>
<dbReference type="PANTHER" id="PTHR35936:SF19">
    <property type="entry name" value="AMINO-ACID-BINDING PROTEIN YXEM-RELATED"/>
    <property type="match status" value="1"/>
</dbReference>
<feature type="chain" id="PRO_5001583277" evidence="3">
    <location>
        <begin position="27"/>
        <end position="278"/>
    </location>
</feature>
<dbReference type="Pfam" id="PF00497">
    <property type="entry name" value="SBP_bac_3"/>
    <property type="match status" value="1"/>
</dbReference>
<dbReference type="PANTHER" id="PTHR35936">
    <property type="entry name" value="MEMBRANE-BOUND LYTIC MUREIN TRANSGLYCOSYLASE F"/>
    <property type="match status" value="1"/>
</dbReference>
<keyword evidence="2 3" id="KW-0732">Signal</keyword>
<dbReference type="SMART" id="SM00062">
    <property type="entry name" value="PBPb"/>
    <property type="match status" value="1"/>
</dbReference>
<dbReference type="AlphaFoldDB" id="A0A060I4E0"/>
<dbReference type="InterPro" id="IPR001638">
    <property type="entry name" value="Solute-binding_3/MltF_N"/>
</dbReference>
<geneLocation type="plasmid" evidence="5 6">
    <name>pRetIE4771b</name>
</geneLocation>
<evidence type="ECO:0000256" key="3">
    <source>
        <dbReference type="SAM" id="SignalP"/>
    </source>
</evidence>
<name>A0A060I4E0_RHIET</name>
<keyword evidence="5" id="KW-0614">Plasmid</keyword>
<evidence type="ECO:0000256" key="1">
    <source>
        <dbReference type="ARBA" id="ARBA00004418"/>
    </source>
</evidence>
<proteinExistence type="predicted"/>
<dbReference type="EMBL" id="CP006988">
    <property type="protein sequence ID" value="AIC29978.1"/>
    <property type="molecule type" value="Genomic_DNA"/>
</dbReference>
<dbReference type="Proteomes" id="UP000027180">
    <property type="component" value="Plasmid pRetIE4771b"/>
</dbReference>
<gene>
    <name evidence="5" type="ORF">IE4771_PB00249</name>
</gene>
<protein>
    <submittedName>
        <fullName evidence="5">Amino acid ABC transporter substrate-binding protein</fullName>
    </submittedName>
</protein>
<accession>A0A060I4E0</accession>
<evidence type="ECO:0000256" key="2">
    <source>
        <dbReference type="ARBA" id="ARBA00022729"/>
    </source>
</evidence>
<dbReference type="KEGG" id="rei:IE4771_PB00249"/>